<evidence type="ECO:0000256" key="1">
    <source>
        <dbReference type="SAM" id="MobiDB-lite"/>
    </source>
</evidence>
<evidence type="ECO:0000313" key="4">
    <source>
        <dbReference type="Proteomes" id="UP000279833"/>
    </source>
</evidence>
<keyword evidence="4" id="KW-1185">Reference proteome</keyword>
<dbReference type="InterPro" id="IPR046426">
    <property type="entry name" value="DAXX_histone-bd_sf"/>
</dbReference>
<feature type="region of interest" description="Disordered" evidence="1">
    <location>
        <begin position="389"/>
        <end position="414"/>
    </location>
</feature>
<accession>A0A183K2V8</accession>
<feature type="region of interest" description="Disordered" evidence="1">
    <location>
        <begin position="255"/>
        <end position="274"/>
    </location>
</feature>
<organism evidence="5">
    <name type="scientific">Schistosoma curassoni</name>
    <dbReference type="NCBI Taxonomy" id="6186"/>
    <lineage>
        <taxon>Eukaryota</taxon>
        <taxon>Metazoa</taxon>
        <taxon>Spiralia</taxon>
        <taxon>Lophotrochozoa</taxon>
        <taxon>Platyhelminthes</taxon>
        <taxon>Trematoda</taxon>
        <taxon>Digenea</taxon>
        <taxon>Strigeidida</taxon>
        <taxon>Schistosomatoidea</taxon>
        <taxon>Schistosomatidae</taxon>
        <taxon>Schistosoma</taxon>
    </lineage>
</organism>
<feature type="compositionally biased region" description="Basic and acidic residues" evidence="1">
    <location>
        <begin position="259"/>
        <end position="271"/>
    </location>
</feature>
<evidence type="ECO:0000313" key="5">
    <source>
        <dbReference type="WBParaSite" id="SCUD_0000932201-mRNA-1"/>
    </source>
</evidence>
<sequence>YTVNYLIISIFYSTGSQYPKVNEKIEEIVNQKRLFPDWTDIYRIVTSVNKEEHLNLTDDDDPTYSSRDLRRKLTENKRIGDNNLNKVFKHYIDIQHTIQTVQQIIQEPEDNNKVEHDVNRQSDMMNSNGKVSVPNPVCFATNTQQCENDKLPSSPATSDEVLTLSSDSDENEETKPHDITSGSVSSSMSGYDESTPTNDVSQESSVKNDRRDEKIKDNIDASNTSLSVPVTCSSTTLPTTTIDLLDDDISSTDCFTSTPREKRPRLDHSCHSTDPSITHNNRFPFSTPLLQETRQSSQVLTVATRYGPYGCDTFSQMASAHVVHRYPVTTTTNNNNTTLITNKILEESSRHFVNNSYKCSSIVHVNSCSSTFKPLATLCNNKSSSISHPTTTQYHLPNSDSLNNTNDVTTSCKNSPRVYDHETIEID</sequence>
<evidence type="ECO:0000313" key="3">
    <source>
        <dbReference type="EMBL" id="VDP35131.1"/>
    </source>
</evidence>
<feature type="compositionally biased region" description="Basic and acidic residues" evidence="1">
    <location>
        <begin position="206"/>
        <end position="219"/>
    </location>
</feature>
<dbReference type="Gene3D" id="1.20.58.2170">
    <property type="match status" value="2"/>
</dbReference>
<dbReference type="InterPro" id="IPR046378">
    <property type="entry name" value="DAXX_histone-bd"/>
</dbReference>
<feature type="compositionally biased region" description="Polar residues" evidence="1">
    <location>
        <begin position="192"/>
        <end position="205"/>
    </location>
</feature>
<feature type="region of interest" description="Disordered" evidence="1">
    <location>
        <begin position="146"/>
        <end position="220"/>
    </location>
</feature>
<name>A0A183K2V8_9TREM</name>
<dbReference type="EMBL" id="UZAK01033172">
    <property type="protein sequence ID" value="VDP35131.1"/>
    <property type="molecule type" value="Genomic_DNA"/>
</dbReference>
<dbReference type="AlphaFoldDB" id="A0A183K2V8"/>
<protein>
    <submittedName>
        <fullName evidence="5">Serine/threonine-protein kinase DDB_G0282963</fullName>
    </submittedName>
</protein>
<reference evidence="5" key="1">
    <citation type="submission" date="2016-06" db="UniProtKB">
        <authorList>
            <consortium name="WormBaseParasite"/>
        </authorList>
    </citation>
    <scope>IDENTIFICATION</scope>
</reference>
<dbReference type="WBParaSite" id="SCUD_0000932201-mRNA-1">
    <property type="protein sequence ID" value="SCUD_0000932201-mRNA-1"/>
    <property type="gene ID" value="SCUD_0000932201"/>
</dbReference>
<proteinExistence type="predicted"/>
<dbReference type="Pfam" id="PF20920">
    <property type="entry name" value="DAXX_hist_bd"/>
    <property type="match status" value="1"/>
</dbReference>
<feature type="domain" description="Daxx histone-binding" evidence="2">
    <location>
        <begin position="55"/>
        <end position="92"/>
    </location>
</feature>
<gene>
    <name evidence="3" type="ORF">SCUD_LOCUS9322</name>
</gene>
<feature type="compositionally biased region" description="Low complexity" evidence="1">
    <location>
        <begin position="181"/>
        <end position="190"/>
    </location>
</feature>
<dbReference type="STRING" id="6186.A0A183K2V8"/>
<dbReference type="Proteomes" id="UP000279833">
    <property type="component" value="Unassembled WGS sequence"/>
</dbReference>
<reference evidence="3 4" key="2">
    <citation type="submission" date="2018-11" db="EMBL/GenBank/DDBJ databases">
        <authorList>
            <consortium name="Pathogen Informatics"/>
        </authorList>
    </citation>
    <scope>NUCLEOTIDE SEQUENCE [LARGE SCALE GENOMIC DNA]</scope>
    <source>
        <strain evidence="3">Dakar</strain>
        <strain evidence="4">Dakar, Senegal</strain>
    </source>
</reference>
<dbReference type="GO" id="GO:0042393">
    <property type="term" value="F:histone binding"/>
    <property type="evidence" value="ECO:0007669"/>
    <property type="project" value="InterPro"/>
</dbReference>
<evidence type="ECO:0000259" key="2">
    <source>
        <dbReference type="Pfam" id="PF20920"/>
    </source>
</evidence>